<protein>
    <submittedName>
        <fullName evidence="4">Uncharacterized protein LOC120272290 isoform X1</fullName>
    </submittedName>
</protein>
<dbReference type="Gene3D" id="3.10.350.10">
    <property type="entry name" value="LysM domain"/>
    <property type="match status" value="1"/>
</dbReference>
<keyword evidence="3" id="KW-1185">Reference proteome</keyword>
<dbReference type="InterPro" id="IPR018392">
    <property type="entry name" value="LysM"/>
</dbReference>
<evidence type="ECO:0000313" key="4">
    <source>
        <dbReference type="RefSeq" id="XP_039135021.1"/>
    </source>
</evidence>
<dbReference type="InterPro" id="IPR036779">
    <property type="entry name" value="LysM_dom_sf"/>
</dbReference>
<dbReference type="RefSeq" id="XP_039135021.1">
    <property type="nucleotide sequence ID" value="XM_039279087.1"/>
</dbReference>
<evidence type="ECO:0000259" key="2">
    <source>
        <dbReference type="PROSITE" id="PS51782"/>
    </source>
</evidence>
<gene>
    <name evidence="4" type="primary">LOC120272290</name>
</gene>
<evidence type="ECO:0000313" key="3">
    <source>
        <dbReference type="Proteomes" id="UP001515500"/>
    </source>
</evidence>
<dbReference type="AlphaFoldDB" id="A0AB40C5C5"/>
<feature type="region of interest" description="Disordered" evidence="1">
    <location>
        <begin position="90"/>
        <end position="115"/>
    </location>
</feature>
<dbReference type="Pfam" id="PF01476">
    <property type="entry name" value="LysM"/>
    <property type="match status" value="1"/>
</dbReference>
<feature type="region of interest" description="Disordered" evidence="1">
    <location>
        <begin position="173"/>
        <end position="192"/>
    </location>
</feature>
<dbReference type="InterPro" id="IPR045030">
    <property type="entry name" value="LYSM1-4"/>
</dbReference>
<dbReference type="CDD" id="cd00118">
    <property type="entry name" value="LysM"/>
    <property type="match status" value="1"/>
</dbReference>
<feature type="compositionally biased region" description="Polar residues" evidence="1">
    <location>
        <begin position="103"/>
        <end position="114"/>
    </location>
</feature>
<dbReference type="PANTHER" id="PTHR20932">
    <property type="entry name" value="LYSM AND PUTATIVE PEPTIDOGLYCAN-BINDING DOMAIN-CONTAINING PROTEIN"/>
    <property type="match status" value="1"/>
</dbReference>
<dbReference type="SUPFAM" id="SSF54106">
    <property type="entry name" value="LysM domain"/>
    <property type="match status" value="1"/>
</dbReference>
<reference evidence="4" key="1">
    <citation type="submission" date="2025-08" db="UniProtKB">
        <authorList>
            <consortium name="RefSeq"/>
        </authorList>
    </citation>
    <scope>IDENTIFICATION</scope>
</reference>
<feature type="compositionally biased region" description="Basic and acidic residues" evidence="1">
    <location>
        <begin position="224"/>
        <end position="233"/>
    </location>
</feature>
<proteinExistence type="predicted"/>
<feature type="region of interest" description="Disordered" evidence="1">
    <location>
        <begin position="218"/>
        <end position="241"/>
    </location>
</feature>
<dbReference type="GeneID" id="120272290"/>
<sequence length="353" mass="38014">MQAESGNRGGVNSNVVSESNGFDSISMVSTSSCSPALGVNFIEHRVSKMDTLAGVAIKYGVEVADIKRMNGLVTDLQMYALKTLHIPLPGRHPPSPILKDDSASNGKQTSNQHNDGILDSFQSLKLKPPTHRKVSVAMSTLQGYYNLTPSRKAVHSEGTEMAVYKSKTGRALFSEDDPLPKQSPASDPLMNHHHKTRSLVNGFLPENGKVADQAAVISVGESSDSERANSEKSVRRRQKADTDPFSWVPRVLFEDSSVVLSGKTAKGTASKPKIGSQTDNDIIRPNAISAGDSSMANAFSAVRKSSSTSSLQDSENGSSVWSPWNLKPDMIAKPILDGLPNPMNIWRNKAALD</sequence>
<dbReference type="PROSITE" id="PS51782">
    <property type="entry name" value="LYSM"/>
    <property type="match status" value="1"/>
</dbReference>
<organism evidence="3 4">
    <name type="scientific">Dioscorea cayennensis subsp. rotundata</name>
    <name type="common">White Guinea yam</name>
    <name type="synonym">Dioscorea rotundata</name>
    <dbReference type="NCBI Taxonomy" id="55577"/>
    <lineage>
        <taxon>Eukaryota</taxon>
        <taxon>Viridiplantae</taxon>
        <taxon>Streptophyta</taxon>
        <taxon>Embryophyta</taxon>
        <taxon>Tracheophyta</taxon>
        <taxon>Spermatophyta</taxon>
        <taxon>Magnoliopsida</taxon>
        <taxon>Liliopsida</taxon>
        <taxon>Dioscoreales</taxon>
        <taxon>Dioscoreaceae</taxon>
        <taxon>Dioscorea</taxon>
    </lineage>
</organism>
<dbReference type="Proteomes" id="UP001515500">
    <property type="component" value="Chromosome 11"/>
</dbReference>
<name>A0AB40C5C5_DIOCR</name>
<dbReference type="PANTHER" id="PTHR20932:SF36">
    <property type="entry name" value="OS03G0110600 PROTEIN"/>
    <property type="match status" value="1"/>
</dbReference>
<accession>A0AB40C5C5</accession>
<evidence type="ECO:0000256" key="1">
    <source>
        <dbReference type="SAM" id="MobiDB-lite"/>
    </source>
</evidence>
<feature type="domain" description="LysM" evidence="2">
    <location>
        <begin position="42"/>
        <end position="86"/>
    </location>
</feature>